<comment type="cofactor">
    <cofactor evidence="2">
        <name>Mn(2+)</name>
        <dbReference type="ChEBI" id="CHEBI:29035"/>
    </cofactor>
</comment>
<dbReference type="EMBL" id="WQLB01000003">
    <property type="protein sequence ID" value="MVN85845.1"/>
    <property type="molecule type" value="Genomic_DNA"/>
</dbReference>
<feature type="binding site" evidence="18">
    <location>
        <position position="352"/>
    </location>
    <ligand>
        <name>GTP</name>
        <dbReference type="ChEBI" id="CHEBI:37565"/>
    </ligand>
</feature>
<feature type="binding site" evidence="18">
    <location>
        <position position="144"/>
    </location>
    <ligand>
        <name>Mg(2+)</name>
        <dbReference type="ChEBI" id="CHEBI:18420"/>
        <label>2</label>
    </ligand>
</feature>
<dbReference type="NCBIfam" id="TIGR00506">
    <property type="entry name" value="ribB"/>
    <property type="match status" value="1"/>
</dbReference>
<keyword evidence="21" id="KW-1185">Reference proteome</keyword>
<evidence type="ECO:0000256" key="17">
    <source>
        <dbReference type="ARBA" id="ARBA00049295"/>
    </source>
</evidence>
<dbReference type="EC" id="4.1.99.12" evidence="18"/>
<evidence type="ECO:0000256" key="16">
    <source>
        <dbReference type="ARBA" id="ARBA00023268"/>
    </source>
</evidence>
<dbReference type="NCBIfam" id="NF001591">
    <property type="entry name" value="PRK00393.1"/>
    <property type="match status" value="1"/>
</dbReference>
<comment type="similarity">
    <text evidence="18">In the C-terminal section; belongs to the GTP cyclohydrolase II family.</text>
</comment>
<feature type="region of interest" description="DHBP synthase" evidence="18">
    <location>
        <begin position="1"/>
        <end position="202"/>
    </location>
</feature>
<feature type="site" description="Essential for DHBP synthase activity" evidence="18">
    <location>
        <position position="127"/>
    </location>
</feature>
<feature type="binding site" evidence="18">
    <location>
        <position position="273"/>
    </location>
    <ligand>
        <name>GTP</name>
        <dbReference type="ChEBI" id="CHEBI:37565"/>
    </ligand>
</feature>
<feature type="binding site" evidence="18">
    <location>
        <begin position="295"/>
        <end position="297"/>
    </location>
    <ligand>
        <name>GTP</name>
        <dbReference type="ChEBI" id="CHEBI:37565"/>
    </ligand>
</feature>
<dbReference type="AlphaFoldDB" id="A0A7C9M4L8"/>
<feature type="domain" description="GTP cyclohydrolase II" evidence="19">
    <location>
        <begin position="211"/>
        <end position="373"/>
    </location>
</feature>
<protein>
    <recommendedName>
        <fullName evidence="18">Riboflavin biosynthesis protein RibBA</fullName>
    </recommendedName>
    <domain>
        <recommendedName>
            <fullName evidence="18">3,4-dihydroxy-2-butanone 4-phosphate synthase</fullName>
            <shortName evidence="18">DHBP synthase</shortName>
            <ecNumber evidence="18">4.1.99.12</ecNumber>
        </recommendedName>
    </domain>
    <domain>
        <recommendedName>
            <fullName evidence="18">GTP cyclohydrolase-2</fullName>
            <ecNumber evidence="18">3.5.4.25</ecNumber>
        </recommendedName>
        <alternativeName>
            <fullName evidence="18">GTP cyclohydrolase II</fullName>
        </alternativeName>
    </domain>
</protein>
<evidence type="ECO:0000259" key="19">
    <source>
        <dbReference type="Pfam" id="PF00925"/>
    </source>
</evidence>
<dbReference type="Gene3D" id="3.90.870.10">
    <property type="entry name" value="DHBP synthase"/>
    <property type="match status" value="1"/>
</dbReference>
<dbReference type="InterPro" id="IPR000926">
    <property type="entry name" value="RibA"/>
</dbReference>
<feature type="binding site" evidence="18">
    <location>
        <begin position="252"/>
        <end position="256"/>
    </location>
    <ligand>
        <name>GTP</name>
        <dbReference type="ChEBI" id="CHEBI:37565"/>
    </ligand>
</feature>
<keyword evidence="8 18" id="KW-0479">Metal-binding</keyword>
<comment type="pathway">
    <text evidence="5 18">Cofactor biosynthesis; riboflavin biosynthesis; 2-hydroxy-3-oxobutyl phosphate from D-ribulose 5-phosphate: step 1/1.</text>
</comment>
<feature type="binding site" evidence="18">
    <location>
        <position position="28"/>
    </location>
    <ligand>
        <name>Mg(2+)</name>
        <dbReference type="ChEBI" id="CHEBI:18420"/>
        <label>1</label>
    </ligand>
</feature>
<dbReference type="InterPro" id="IPR000422">
    <property type="entry name" value="DHBP_synthase_RibB"/>
</dbReference>
<dbReference type="GO" id="GO:0003935">
    <property type="term" value="F:GTP cyclohydrolase II activity"/>
    <property type="evidence" value="ECO:0007669"/>
    <property type="project" value="UniProtKB-UniRule"/>
</dbReference>
<evidence type="ECO:0000313" key="20">
    <source>
        <dbReference type="EMBL" id="MVN85845.1"/>
    </source>
</evidence>
<dbReference type="Gene3D" id="3.40.50.10990">
    <property type="entry name" value="GTP cyclohydrolase II"/>
    <property type="match status" value="1"/>
</dbReference>
<keyword evidence="14 18" id="KW-0464">Manganese</keyword>
<evidence type="ECO:0000256" key="8">
    <source>
        <dbReference type="ARBA" id="ARBA00022723"/>
    </source>
</evidence>
<dbReference type="GO" id="GO:0005829">
    <property type="term" value="C:cytosol"/>
    <property type="evidence" value="ECO:0007669"/>
    <property type="project" value="TreeGrafter"/>
</dbReference>
<feature type="binding site" evidence="18">
    <location>
        <begin position="141"/>
        <end position="145"/>
    </location>
    <ligand>
        <name>D-ribulose 5-phosphate</name>
        <dbReference type="ChEBI" id="CHEBI:58121"/>
    </ligand>
</feature>
<evidence type="ECO:0000256" key="9">
    <source>
        <dbReference type="ARBA" id="ARBA00022741"/>
    </source>
</evidence>
<dbReference type="NCBIfam" id="TIGR00505">
    <property type="entry name" value="ribA"/>
    <property type="match status" value="1"/>
</dbReference>
<dbReference type="InterPro" id="IPR017945">
    <property type="entry name" value="DHBP_synth_RibB-like_a/b_dom"/>
</dbReference>
<dbReference type="HAMAP" id="MF_00180">
    <property type="entry name" value="RibB"/>
    <property type="match status" value="1"/>
</dbReference>
<sequence length="407" mass="43305">MTLASIPDLLADLRAGRPVILVDDEGRENEGDLLMPAATATPHWINFMAREGRGLICVTLPPERAQALDLTPMVGAGQSSDPNGTAFTVSVDHVSNSTGISAYDRAATIAALLDGAAQPADFRRPGHIFPLVARPGGVLRRAGHTEAACDLARLAGFAPLGVICEIMGDDGEMSRLPDLLAYGEKHGLKVGSIEALIAYRLAHDPSMRLVAEARLPTEYGEFRLVGFEDSLSGAEHVALVMGEVTEAPLLVRVHSECLTGDGFHSLRCDCGPQRDAALRAIAAEGRGVLVYLRQEGRGIGLLNKIRAYALQDGGADTVEANLRLGFPADARDFGIGAQMLHLLGARRLRVLTNNPRKLHALGGFGLEVAERVPLHVGQSVHNAAYLGTKRAKLGHLATESEWPVAES</sequence>
<dbReference type="FunFam" id="3.90.870.10:FF:000001">
    <property type="entry name" value="Riboflavin biosynthesis protein RibBA"/>
    <property type="match status" value="1"/>
</dbReference>
<feature type="site" description="Essential for DHBP synthase activity" evidence="18">
    <location>
        <position position="165"/>
    </location>
</feature>
<evidence type="ECO:0000256" key="4">
    <source>
        <dbReference type="ARBA" id="ARBA00004853"/>
    </source>
</evidence>
<feature type="binding site" evidence="18">
    <location>
        <position position="165"/>
    </location>
    <ligand>
        <name>D-ribulose 5-phosphate</name>
        <dbReference type="ChEBI" id="CHEBI:58121"/>
    </ligand>
</feature>
<dbReference type="Pfam" id="PF00925">
    <property type="entry name" value="GTP_cyclohydro2"/>
    <property type="match status" value="1"/>
</dbReference>
<evidence type="ECO:0000256" key="11">
    <source>
        <dbReference type="ARBA" id="ARBA00022833"/>
    </source>
</evidence>
<dbReference type="EC" id="3.5.4.25" evidence="18"/>
<feature type="active site" description="Proton acceptor; for GTP cyclohydrolase activity" evidence="18">
    <location>
        <position position="329"/>
    </location>
</feature>
<keyword evidence="7 18" id="KW-0686">Riboflavin biosynthesis</keyword>
<feature type="binding site" evidence="18">
    <location>
        <position position="268"/>
    </location>
    <ligand>
        <name>Zn(2+)</name>
        <dbReference type="ChEBI" id="CHEBI:29105"/>
        <note>catalytic</note>
    </ligand>
</feature>
<evidence type="ECO:0000256" key="7">
    <source>
        <dbReference type="ARBA" id="ARBA00022619"/>
    </source>
</evidence>
<reference evidence="20 21" key="1">
    <citation type="submission" date="2019-12" db="EMBL/GenBank/DDBJ databases">
        <title>Deinococcus sp. HMF7620 Genome sequencing and assembly.</title>
        <authorList>
            <person name="Kang H."/>
            <person name="Kim H."/>
            <person name="Joh K."/>
        </authorList>
    </citation>
    <scope>NUCLEOTIDE SEQUENCE [LARGE SCALE GENOMIC DNA]</scope>
    <source>
        <strain evidence="20 21">HMF7620</strain>
    </source>
</reference>
<feature type="active site" description="Nucleophile; for GTP cyclohydrolase activity" evidence="18">
    <location>
        <position position="331"/>
    </location>
</feature>
<comment type="cofactor">
    <cofactor evidence="18">
        <name>Zn(2+)</name>
        <dbReference type="ChEBI" id="CHEBI:29105"/>
    </cofactor>
    <text evidence="18">Binds 1 zinc ion per subunit.</text>
</comment>
<comment type="pathway">
    <text evidence="4 18">Cofactor biosynthesis; riboflavin biosynthesis; 5-amino-6-(D-ribitylamino)uracil from GTP: step 1/4.</text>
</comment>
<evidence type="ECO:0000256" key="15">
    <source>
        <dbReference type="ARBA" id="ARBA00023239"/>
    </source>
</evidence>
<evidence type="ECO:0000256" key="13">
    <source>
        <dbReference type="ARBA" id="ARBA00023134"/>
    </source>
</evidence>
<keyword evidence="15 18" id="KW-0456">Lyase</keyword>
<dbReference type="GO" id="GO:0030145">
    <property type="term" value="F:manganese ion binding"/>
    <property type="evidence" value="ECO:0007669"/>
    <property type="project" value="UniProtKB-UniRule"/>
</dbReference>
<comment type="function">
    <text evidence="3 18">Catalyzes the conversion of D-ribulose 5-phosphate to formate and 3,4-dihydroxy-2-butanone 4-phosphate.</text>
</comment>
<dbReference type="PANTHER" id="PTHR21327:SF18">
    <property type="entry name" value="3,4-DIHYDROXY-2-BUTANONE 4-PHOSPHATE SYNTHASE"/>
    <property type="match status" value="1"/>
</dbReference>
<evidence type="ECO:0000256" key="12">
    <source>
        <dbReference type="ARBA" id="ARBA00022842"/>
    </source>
</evidence>
<keyword evidence="13 18" id="KW-0342">GTP-binding</keyword>
<comment type="cofactor">
    <cofactor evidence="18">
        <name>Mg(2+)</name>
        <dbReference type="ChEBI" id="CHEBI:18420"/>
    </cofactor>
    <cofactor evidence="18">
        <name>Mn(2+)</name>
        <dbReference type="ChEBI" id="CHEBI:29035"/>
    </cofactor>
    <text evidence="18">Binds 2 divalent metal cations per subunit. Magnesium or manganese.</text>
</comment>
<feature type="region of interest" description="GTP cyclohydrolase II" evidence="18">
    <location>
        <begin position="203"/>
        <end position="407"/>
    </location>
</feature>
<evidence type="ECO:0000256" key="6">
    <source>
        <dbReference type="ARBA" id="ARBA00005520"/>
    </source>
</evidence>
<gene>
    <name evidence="20" type="primary">ribA</name>
    <name evidence="18" type="synonym">ribBA</name>
    <name evidence="20" type="ORF">GO986_03595</name>
</gene>
<keyword evidence="10 18" id="KW-0378">Hydrolase</keyword>
<comment type="function">
    <text evidence="18">Catalyzes the conversion of GTP to 2,5-diamino-6-ribosylamino-4(3H)-pyrimidinone 5'-phosphate (DARP), formate and pyrophosphate.</text>
</comment>
<dbReference type="SUPFAM" id="SSF55821">
    <property type="entry name" value="YrdC/RibB"/>
    <property type="match status" value="1"/>
</dbReference>
<keyword evidence="9 18" id="KW-0547">Nucleotide-binding</keyword>
<dbReference type="InterPro" id="IPR032677">
    <property type="entry name" value="GTP_cyclohydro_II"/>
</dbReference>
<dbReference type="HAMAP" id="MF_01283">
    <property type="entry name" value="RibBA"/>
    <property type="match status" value="1"/>
</dbReference>
<evidence type="ECO:0000256" key="1">
    <source>
        <dbReference type="ARBA" id="ARBA00000141"/>
    </source>
</evidence>
<dbReference type="HAMAP" id="MF_00179">
    <property type="entry name" value="RibA"/>
    <property type="match status" value="1"/>
</dbReference>
<evidence type="ECO:0000256" key="10">
    <source>
        <dbReference type="ARBA" id="ARBA00022801"/>
    </source>
</evidence>
<proteinExistence type="inferred from homology"/>
<keyword evidence="16 18" id="KW-0511">Multifunctional enzyme</keyword>
<feature type="binding site" evidence="18">
    <location>
        <position position="270"/>
    </location>
    <ligand>
        <name>Zn(2+)</name>
        <dbReference type="ChEBI" id="CHEBI:29105"/>
        <note>catalytic</note>
    </ligand>
</feature>
<dbReference type="RefSeq" id="WP_157457894.1">
    <property type="nucleotide sequence ID" value="NZ_WQLB01000003.1"/>
</dbReference>
<feature type="binding site" evidence="18">
    <location>
        <begin position="27"/>
        <end position="28"/>
    </location>
    <ligand>
        <name>D-ribulose 5-phosphate</name>
        <dbReference type="ChEBI" id="CHEBI:58121"/>
    </ligand>
</feature>
<evidence type="ECO:0000256" key="14">
    <source>
        <dbReference type="ARBA" id="ARBA00023211"/>
    </source>
</evidence>
<dbReference type="PIRSF" id="PIRSF001259">
    <property type="entry name" value="RibA"/>
    <property type="match status" value="1"/>
</dbReference>
<organism evidence="20 21">
    <name type="scientific">Deinococcus arboris</name>
    <dbReference type="NCBI Taxonomy" id="2682977"/>
    <lineage>
        <taxon>Bacteria</taxon>
        <taxon>Thermotogati</taxon>
        <taxon>Deinococcota</taxon>
        <taxon>Deinococci</taxon>
        <taxon>Deinococcales</taxon>
        <taxon>Deinococcaceae</taxon>
        <taxon>Deinococcus</taxon>
    </lineage>
</organism>
<dbReference type="InterPro" id="IPR036144">
    <property type="entry name" value="RibA-like_sf"/>
</dbReference>
<evidence type="ECO:0000256" key="2">
    <source>
        <dbReference type="ARBA" id="ARBA00001936"/>
    </source>
</evidence>
<evidence type="ECO:0000256" key="5">
    <source>
        <dbReference type="ARBA" id="ARBA00004904"/>
    </source>
</evidence>
<accession>A0A7C9M4L8</accession>
<evidence type="ECO:0000256" key="3">
    <source>
        <dbReference type="ARBA" id="ARBA00002284"/>
    </source>
</evidence>
<comment type="similarity">
    <text evidence="6 18">In the N-terminal section; belongs to the DHBP synthase family.</text>
</comment>
<dbReference type="Proteomes" id="UP000483286">
    <property type="component" value="Unassembled WGS sequence"/>
</dbReference>
<dbReference type="CDD" id="cd00641">
    <property type="entry name" value="GTP_cyclohydro2"/>
    <property type="match status" value="1"/>
</dbReference>
<feature type="binding site" evidence="18">
    <location>
        <position position="257"/>
    </location>
    <ligand>
        <name>Zn(2+)</name>
        <dbReference type="ChEBI" id="CHEBI:29105"/>
        <note>catalytic</note>
    </ligand>
</feature>
<feature type="binding site" evidence="18">
    <location>
        <position position="28"/>
    </location>
    <ligand>
        <name>Mg(2+)</name>
        <dbReference type="ChEBI" id="CHEBI:18420"/>
        <label>2</label>
    </ligand>
</feature>
<feature type="binding site" evidence="18">
    <location>
        <position position="357"/>
    </location>
    <ligand>
        <name>GTP</name>
        <dbReference type="ChEBI" id="CHEBI:37565"/>
    </ligand>
</feature>
<dbReference type="GO" id="GO:0008686">
    <property type="term" value="F:3,4-dihydroxy-2-butanone-4-phosphate synthase activity"/>
    <property type="evidence" value="ECO:0007669"/>
    <property type="project" value="UniProtKB-UniRule"/>
</dbReference>
<dbReference type="GO" id="GO:0000287">
    <property type="term" value="F:magnesium ion binding"/>
    <property type="evidence" value="ECO:0007669"/>
    <property type="project" value="UniProtKB-UniRule"/>
</dbReference>
<dbReference type="GO" id="GO:0005525">
    <property type="term" value="F:GTP binding"/>
    <property type="evidence" value="ECO:0007669"/>
    <property type="project" value="UniProtKB-KW"/>
</dbReference>
<keyword evidence="12 18" id="KW-0460">Magnesium</keyword>
<name>A0A7C9M4L8_9DEIO</name>
<dbReference type="FunFam" id="3.40.50.10990:FF:000002">
    <property type="entry name" value="GTP cyclohydrolase-2"/>
    <property type="match status" value="1"/>
</dbReference>
<dbReference type="Pfam" id="PF00926">
    <property type="entry name" value="DHBP_synthase"/>
    <property type="match status" value="1"/>
</dbReference>
<dbReference type="SUPFAM" id="SSF142695">
    <property type="entry name" value="RibA-like"/>
    <property type="match status" value="1"/>
</dbReference>
<dbReference type="GO" id="GO:0008270">
    <property type="term" value="F:zinc ion binding"/>
    <property type="evidence" value="ECO:0007669"/>
    <property type="project" value="UniProtKB-UniRule"/>
</dbReference>
<comment type="catalytic activity">
    <reaction evidence="1 18">
        <text>D-ribulose 5-phosphate = (2S)-2-hydroxy-3-oxobutyl phosphate + formate + H(+)</text>
        <dbReference type="Rhea" id="RHEA:18457"/>
        <dbReference type="ChEBI" id="CHEBI:15378"/>
        <dbReference type="ChEBI" id="CHEBI:15740"/>
        <dbReference type="ChEBI" id="CHEBI:58121"/>
        <dbReference type="ChEBI" id="CHEBI:58830"/>
        <dbReference type="EC" id="4.1.99.12"/>
    </reaction>
</comment>
<comment type="catalytic activity">
    <reaction evidence="17 18">
        <text>GTP + 4 H2O = 2,5-diamino-6-hydroxy-4-(5-phosphoribosylamino)-pyrimidine + formate + 2 phosphate + 3 H(+)</text>
        <dbReference type="Rhea" id="RHEA:23704"/>
        <dbReference type="ChEBI" id="CHEBI:15377"/>
        <dbReference type="ChEBI" id="CHEBI:15378"/>
        <dbReference type="ChEBI" id="CHEBI:15740"/>
        <dbReference type="ChEBI" id="CHEBI:37565"/>
        <dbReference type="ChEBI" id="CHEBI:43474"/>
        <dbReference type="ChEBI" id="CHEBI:58614"/>
        <dbReference type="EC" id="3.5.4.25"/>
    </reaction>
</comment>
<dbReference type="GO" id="GO:0009231">
    <property type="term" value="P:riboflavin biosynthetic process"/>
    <property type="evidence" value="ECO:0007669"/>
    <property type="project" value="UniProtKB-UniRule"/>
</dbReference>
<evidence type="ECO:0000313" key="21">
    <source>
        <dbReference type="Proteomes" id="UP000483286"/>
    </source>
</evidence>
<dbReference type="UniPathway" id="UPA00275">
    <property type="reaction ID" value="UER00399"/>
</dbReference>
<dbReference type="InterPro" id="IPR016299">
    <property type="entry name" value="Riboflavin_synth_RibBA"/>
</dbReference>
<feature type="binding site" evidence="18">
    <location>
        <position position="317"/>
    </location>
    <ligand>
        <name>GTP</name>
        <dbReference type="ChEBI" id="CHEBI:37565"/>
    </ligand>
</feature>
<feature type="binding site" evidence="18">
    <location>
        <position position="32"/>
    </location>
    <ligand>
        <name>D-ribulose 5-phosphate</name>
        <dbReference type="ChEBI" id="CHEBI:58121"/>
    </ligand>
</feature>
<comment type="caution">
    <text evidence="20">The sequence shown here is derived from an EMBL/GenBank/DDBJ whole genome shotgun (WGS) entry which is preliminary data.</text>
</comment>
<keyword evidence="11 18" id="KW-0862">Zinc</keyword>
<evidence type="ECO:0000256" key="18">
    <source>
        <dbReference type="HAMAP-Rule" id="MF_01283"/>
    </source>
</evidence>
<dbReference type="PANTHER" id="PTHR21327">
    <property type="entry name" value="GTP CYCLOHYDROLASE II-RELATED"/>
    <property type="match status" value="1"/>
</dbReference>